<dbReference type="CDD" id="cd00054">
    <property type="entry name" value="EGF_CA"/>
    <property type="match status" value="1"/>
</dbReference>
<keyword evidence="1" id="KW-0472">Membrane</keyword>
<feature type="domain" description="Vacuolar sorting protein Vps3844 C-terminal" evidence="3">
    <location>
        <begin position="284"/>
        <end position="376"/>
    </location>
</feature>
<reference evidence="5" key="2">
    <citation type="submission" date="2014-06" db="EMBL/GenBank/DDBJ databases">
        <title>The complete genome of Blastobotrys (Arxula) adeninivorans LS3 - a yeast of biotechnological interest.</title>
        <authorList>
            <person name="Kunze G."/>
            <person name="Gaillardin C."/>
            <person name="Czernicka M."/>
            <person name="Durrens P."/>
            <person name="Martin T."/>
            <person name="Boer E."/>
            <person name="Gabaldon T."/>
            <person name="Cruz J."/>
            <person name="Talla E."/>
            <person name="Marck C."/>
            <person name="Goffeau A."/>
            <person name="Barbe V."/>
            <person name="Baret P."/>
            <person name="Baronian K."/>
            <person name="Beier S."/>
            <person name="Bleykasten C."/>
            <person name="Bode R."/>
            <person name="Casaregola S."/>
            <person name="Despons L."/>
            <person name="Fairhead C."/>
            <person name="Giersberg M."/>
            <person name="Gierski P."/>
            <person name="Hahnel U."/>
            <person name="Hartmann A."/>
            <person name="Jankowska D."/>
            <person name="Jubin C."/>
            <person name="Jung P."/>
            <person name="Lafontaine I."/>
            <person name="Leh-Louis V."/>
            <person name="Lemaire M."/>
            <person name="Marcet-Houben M."/>
            <person name="Mascher M."/>
            <person name="Morel G."/>
            <person name="Richard G.-F."/>
            <person name="Riechen J."/>
            <person name="Sacerdot C."/>
            <person name="Sarkar A."/>
            <person name="Savel G."/>
            <person name="Schacherer J."/>
            <person name="Sherman D."/>
            <person name="Straub M.-L."/>
            <person name="Stein N."/>
            <person name="Thierry A."/>
            <person name="Trautwein-Schult A."/>
            <person name="Westhof E."/>
            <person name="Worch S."/>
            <person name="Dujon B."/>
            <person name="Souciet J.-L."/>
            <person name="Wincker P."/>
            <person name="Scholz U."/>
            <person name="Neuveglise N."/>
        </authorList>
    </citation>
    <scope>NUCLEOTIDE SEQUENCE</scope>
    <source>
        <strain evidence="5">LS3</strain>
    </source>
</reference>
<feature type="domain" description="Vacuolar sorting protein Vps3844 N-terminal" evidence="4">
    <location>
        <begin position="44"/>
        <end position="131"/>
    </location>
</feature>
<reference evidence="5" key="1">
    <citation type="submission" date="2014-02" db="EMBL/GenBank/DDBJ databases">
        <authorList>
            <person name="Genoscope - CEA"/>
        </authorList>
    </citation>
    <scope>NUCLEOTIDE SEQUENCE</scope>
    <source>
        <strain evidence="5">LS3</strain>
    </source>
</reference>
<feature type="signal peptide" evidence="2">
    <location>
        <begin position="1"/>
        <end position="16"/>
    </location>
</feature>
<dbReference type="Pfam" id="PF21656">
    <property type="entry name" value="DUF6859"/>
    <property type="match status" value="1"/>
</dbReference>
<keyword evidence="2" id="KW-0732">Signal</keyword>
<dbReference type="PhylomeDB" id="A0A060T4H1"/>
<dbReference type="EMBL" id="HG937693">
    <property type="protein sequence ID" value="CDP35858.1"/>
    <property type="molecule type" value="Genomic_DNA"/>
</dbReference>
<dbReference type="Pfam" id="PF12955">
    <property type="entry name" value="Vps3844_C"/>
    <property type="match status" value="1"/>
</dbReference>
<evidence type="ECO:0000259" key="4">
    <source>
        <dbReference type="Pfam" id="PF21656"/>
    </source>
</evidence>
<feature type="transmembrane region" description="Helical" evidence="1">
    <location>
        <begin position="344"/>
        <end position="364"/>
    </location>
</feature>
<name>A0A060T4H1_BLAAD</name>
<dbReference type="InterPro" id="IPR049205">
    <property type="entry name" value="Vps3844_N"/>
</dbReference>
<dbReference type="GO" id="GO:0005783">
    <property type="term" value="C:endoplasmic reticulum"/>
    <property type="evidence" value="ECO:0007669"/>
    <property type="project" value="TreeGrafter"/>
</dbReference>
<evidence type="ECO:0000313" key="5">
    <source>
        <dbReference type="EMBL" id="CDP35858.1"/>
    </source>
</evidence>
<proteinExistence type="predicted"/>
<dbReference type="InterPro" id="IPR024382">
    <property type="entry name" value="Vps3844_C"/>
</dbReference>
<evidence type="ECO:0000259" key="3">
    <source>
        <dbReference type="Pfam" id="PF12955"/>
    </source>
</evidence>
<dbReference type="AlphaFoldDB" id="A0A060T4H1"/>
<evidence type="ECO:0000256" key="1">
    <source>
        <dbReference type="SAM" id="Phobius"/>
    </source>
</evidence>
<evidence type="ECO:0000256" key="2">
    <source>
        <dbReference type="SAM" id="SignalP"/>
    </source>
</evidence>
<organism evidence="5">
    <name type="scientific">Blastobotrys adeninivorans</name>
    <name type="common">Yeast</name>
    <name type="synonym">Arxula adeninivorans</name>
    <dbReference type="NCBI Taxonomy" id="409370"/>
    <lineage>
        <taxon>Eukaryota</taxon>
        <taxon>Fungi</taxon>
        <taxon>Dikarya</taxon>
        <taxon>Ascomycota</taxon>
        <taxon>Saccharomycotina</taxon>
        <taxon>Dipodascomycetes</taxon>
        <taxon>Dipodascales</taxon>
        <taxon>Trichomonascaceae</taxon>
        <taxon>Blastobotrys</taxon>
    </lineage>
</organism>
<feature type="chain" id="PRO_5001591909" evidence="2">
    <location>
        <begin position="17"/>
        <end position="382"/>
    </location>
</feature>
<gene>
    <name evidence="5" type="ORF">GNLVRS02_ARAD1C45056g</name>
</gene>
<dbReference type="InterPro" id="IPR053065">
    <property type="entry name" value="Archenteron_Induction-Rel"/>
</dbReference>
<dbReference type="SUPFAM" id="SSF57196">
    <property type="entry name" value="EGF/Laminin"/>
    <property type="match status" value="1"/>
</dbReference>
<protein>
    <submittedName>
        <fullName evidence="5">ARAD1C45056p</fullName>
    </submittedName>
</protein>
<accession>A0A060T4H1</accession>
<dbReference type="PANTHER" id="PTHR36853:SF1">
    <property type="entry name" value="DUF3844 DOMAIN-CONTAINING PROTEIN"/>
    <property type="match status" value="1"/>
</dbReference>
<sequence>MKTAAGLLTVAASVAAAATCDPASVYLFSSREAKHVSSERTPELDLHQGQLVLADIAGTSRLHHVSSAEDARIVDTIVGNKGLFARHPDNSVMIVVEGVEQGSQLFEDTAPTFYLSESPNGDYFKKMFESLAEEVSDLTGKVRHLLAEGASILTDRTHFKRHMCHEHEQEHDDYAHAHSELVESGLIDELWALKSVPHNLGGTDGALVHVSSLAKLTGESYEHGLSLLRTNIQELIEAGGRSFRVAVVSVPVNACKFSETFIAKRDESSSKPAKTNPNSVSALYDSEEECKSSTDQCSGHGECVNVNGKYGCACKASYDESTKKTTRWGGSACNKRDVSFEFQLFFWTTIGIVLTVAYGVKLMFSIGSDPLPGVLSVSSKSN</sequence>
<dbReference type="PANTHER" id="PTHR36853">
    <property type="entry name" value="EXPRESSED PROTEIN"/>
    <property type="match status" value="1"/>
</dbReference>
<keyword evidence="1" id="KW-1133">Transmembrane helix</keyword>
<keyword evidence="1" id="KW-0812">Transmembrane</keyword>